<dbReference type="AlphaFoldDB" id="R8B2V0"/>
<dbReference type="HOGENOM" id="CLU_1546563_0_0_6"/>
<evidence type="ECO:0000313" key="2">
    <source>
        <dbReference type="Proteomes" id="UP000016540"/>
    </source>
</evidence>
<keyword evidence="2" id="KW-1185">Reference proteome</keyword>
<dbReference type="Proteomes" id="UP000016540">
    <property type="component" value="Unassembled WGS sequence"/>
</dbReference>
<organism evidence="1 2">
    <name type="scientific">Marinobacter lipolyticus SM19</name>
    <dbReference type="NCBI Taxonomy" id="1318628"/>
    <lineage>
        <taxon>Bacteria</taxon>
        <taxon>Pseudomonadati</taxon>
        <taxon>Pseudomonadota</taxon>
        <taxon>Gammaproteobacteria</taxon>
        <taxon>Pseudomonadales</taxon>
        <taxon>Marinobacteraceae</taxon>
        <taxon>Marinobacter</taxon>
    </lineage>
</organism>
<comment type="caution">
    <text evidence="1">The sequence shown here is derived from an EMBL/GenBank/DDBJ whole genome shotgun (WGS) entry which is preliminary data.</text>
</comment>
<name>R8B2V0_9GAMM</name>
<dbReference type="RefSeq" id="WP_012137239.1">
    <property type="nucleotide sequence ID" value="NZ_KE007317.1"/>
</dbReference>
<dbReference type="OrthoDB" id="5540937at2"/>
<protein>
    <submittedName>
        <fullName evidence="1">Uncharacterized protein</fullName>
    </submittedName>
</protein>
<dbReference type="STRING" id="1318628.MARLIPOL_06179"/>
<reference evidence="1 2" key="1">
    <citation type="journal article" date="2013" name="Genome Announc.">
        <title>Draft Genome Sequence of the Moderately Halophilic Bacterium Marinobacter lipolyticus Strain SM19.</title>
        <authorList>
            <person name="Papke R.T."/>
            <person name="de la Haba R.R."/>
            <person name="Infante-Dominguez C."/>
            <person name="Perez D."/>
            <person name="Sanchez-Porro C."/>
            <person name="Lapierre P."/>
            <person name="Ventosa A."/>
        </authorList>
    </citation>
    <scope>NUCLEOTIDE SEQUENCE [LARGE SCALE GENOMIC DNA]</scope>
    <source>
        <strain evidence="1 2">SM19</strain>
    </source>
</reference>
<dbReference type="EMBL" id="ASAD01000009">
    <property type="protein sequence ID" value="EON92928.1"/>
    <property type="molecule type" value="Genomic_DNA"/>
</dbReference>
<accession>R8B2V0</accession>
<evidence type="ECO:0000313" key="1">
    <source>
        <dbReference type="EMBL" id="EON92928.1"/>
    </source>
</evidence>
<sequence length="175" mass="19717">MATESVSNWQSILDLVAELKRCDEAGLVTASVAMAYICIDTLASLGRPVDKPKVTRSDFKDWVDSHLKAHSDQHYQYRGKDVYAARCAFLHKYGSEAELHQSDPDTIKFAYHDGDKHQYNPSVEHGLVLIGTRSFVTDVVHAVDSFLHQCNNDALLRQRVESRPVSVMQTIPYPL</sequence>
<gene>
    <name evidence="1" type="ORF">MARLIPOL_06179</name>
</gene>
<proteinExistence type="predicted"/>